<feature type="domain" description="FAS1" evidence="1">
    <location>
        <begin position="74"/>
        <end position="198"/>
    </location>
</feature>
<comment type="caution">
    <text evidence="2">The sequence shown here is derived from an EMBL/GenBank/DDBJ whole genome shotgun (WGS) entry which is preliminary data.</text>
</comment>
<evidence type="ECO:0000313" key="2">
    <source>
        <dbReference type="EMBL" id="RUS83592.1"/>
    </source>
</evidence>
<accession>A0A433TPR6</accession>
<dbReference type="Pfam" id="PF02469">
    <property type="entry name" value="Fasciclin"/>
    <property type="match status" value="2"/>
</dbReference>
<dbReference type="SMART" id="SM00554">
    <property type="entry name" value="FAS1"/>
    <property type="match status" value="2"/>
</dbReference>
<sequence length="215" mass="23163">IARVPTDQLAAIKGNHTELQRVLGYHTVLEDVDRFNNVSKGLRWLSDKVINSSNELPIRLNAYTSIHTVTAQGVNITERAIRVSNGYVHALDGIMVPPQGDVMEIVAANGGLTSFVSLLKSTGVVDVIDSVLRLHIGAGKTKYSTGMHHGQTMGTLTHAKLMIFMDLVTGDTRVNTANIVQKDISATNGVIHIIDEVLIPPGVLLKIQDNGLTIG</sequence>
<organism evidence="2 3">
    <name type="scientific">Elysia chlorotica</name>
    <name type="common">Eastern emerald elysia</name>
    <name type="synonym">Sea slug</name>
    <dbReference type="NCBI Taxonomy" id="188477"/>
    <lineage>
        <taxon>Eukaryota</taxon>
        <taxon>Metazoa</taxon>
        <taxon>Spiralia</taxon>
        <taxon>Lophotrochozoa</taxon>
        <taxon>Mollusca</taxon>
        <taxon>Gastropoda</taxon>
        <taxon>Heterobranchia</taxon>
        <taxon>Euthyneura</taxon>
        <taxon>Panpulmonata</taxon>
        <taxon>Sacoglossa</taxon>
        <taxon>Placobranchoidea</taxon>
        <taxon>Plakobranchidae</taxon>
        <taxon>Elysia</taxon>
    </lineage>
</organism>
<protein>
    <recommendedName>
        <fullName evidence="1">FAS1 domain-containing protein</fullName>
    </recommendedName>
</protein>
<feature type="non-terminal residue" evidence="2">
    <location>
        <position position="1"/>
    </location>
</feature>
<keyword evidence="3" id="KW-1185">Reference proteome</keyword>
<dbReference type="Gene3D" id="2.30.180.10">
    <property type="entry name" value="FAS1 domain"/>
    <property type="match status" value="2"/>
</dbReference>
<evidence type="ECO:0000313" key="3">
    <source>
        <dbReference type="Proteomes" id="UP000271974"/>
    </source>
</evidence>
<dbReference type="InterPro" id="IPR036378">
    <property type="entry name" value="FAS1_dom_sf"/>
</dbReference>
<dbReference type="OrthoDB" id="286301at2759"/>
<gene>
    <name evidence="2" type="ORF">EGW08_008646</name>
</gene>
<dbReference type="Proteomes" id="UP000271974">
    <property type="component" value="Unassembled WGS sequence"/>
</dbReference>
<dbReference type="InterPro" id="IPR000782">
    <property type="entry name" value="FAS1_domain"/>
</dbReference>
<dbReference type="InterPro" id="IPR050904">
    <property type="entry name" value="Adhesion/Biosynth-related"/>
</dbReference>
<reference evidence="2 3" key="1">
    <citation type="submission" date="2019-01" db="EMBL/GenBank/DDBJ databases">
        <title>A draft genome assembly of the solar-powered sea slug Elysia chlorotica.</title>
        <authorList>
            <person name="Cai H."/>
            <person name="Li Q."/>
            <person name="Fang X."/>
            <person name="Li J."/>
            <person name="Curtis N.E."/>
            <person name="Altenburger A."/>
            <person name="Shibata T."/>
            <person name="Feng M."/>
            <person name="Maeda T."/>
            <person name="Schwartz J.A."/>
            <person name="Shigenobu S."/>
            <person name="Lundholm N."/>
            <person name="Nishiyama T."/>
            <person name="Yang H."/>
            <person name="Hasebe M."/>
            <person name="Li S."/>
            <person name="Pierce S.K."/>
            <person name="Wang J."/>
        </authorList>
    </citation>
    <scope>NUCLEOTIDE SEQUENCE [LARGE SCALE GENOMIC DNA]</scope>
    <source>
        <strain evidence="2">EC2010</strain>
        <tissue evidence="2">Whole organism of an adult</tissue>
    </source>
</reference>
<proteinExistence type="predicted"/>
<dbReference type="SUPFAM" id="SSF82153">
    <property type="entry name" value="FAS1 domain"/>
    <property type="match status" value="2"/>
</dbReference>
<dbReference type="EMBL" id="RQTK01000238">
    <property type="protein sequence ID" value="RUS83592.1"/>
    <property type="molecule type" value="Genomic_DNA"/>
</dbReference>
<dbReference type="STRING" id="188477.A0A433TPR6"/>
<dbReference type="PANTHER" id="PTHR10900">
    <property type="entry name" value="PERIOSTIN-RELATED"/>
    <property type="match status" value="1"/>
</dbReference>
<evidence type="ECO:0000259" key="1">
    <source>
        <dbReference type="PROSITE" id="PS50213"/>
    </source>
</evidence>
<name>A0A433TPR6_ELYCH</name>
<dbReference type="PROSITE" id="PS50213">
    <property type="entry name" value="FAS1"/>
    <property type="match status" value="1"/>
</dbReference>
<dbReference type="AlphaFoldDB" id="A0A433TPR6"/>